<dbReference type="Proteomes" id="UP000248423">
    <property type="component" value="Unassembled WGS sequence"/>
</dbReference>
<evidence type="ECO:0000256" key="1">
    <source>
        <dbReference type="ARBA" id="ARBA00008072"/>
    </source>
</evidence>
<evidence type="ECO:0000259" key="5">
    <source>
        <dbReference type="SMART" id="SM00829"/>
    </source>
</evidence>
<name>A0A319ES48_ASPSB</name>
<sequence>MKEIINLPGPRTKLIDSPIPSINADQVLIKVVVSGSNPKDWKVAELAGDLDNAFFQRYAHVRQGVNQGDDIAGVVVKTGRNVVEFKEGDRVAAFHEMLTPGGSYAEYAVAWAHTTFHLPEGVSFEEAATIPLAALTAVISLYHHHGFPAPWSPPPHTPTLTSTQTLPQPPTPFLIYGASTAVGSFAIKLARASNIHPIISIAGAGSPYVENLLDASKGDRVIDYRKGIESTVQEIKSILSIPSTSGGKEEGGEGIVLKHVLDTIVSETSISTIKQVLASGGGEGERRGRGRGRGGKVNTVLPLPSPNPYPSGIDASTTWVSSAHEVVNGDDCRDLCFVFCRWFTRALALPSQEQGEGDGQGKERKFSGHPYVVREGGLGGVEGAMRDLRDGRASAVKFVFRVGETPGLG</sequence>
<dbReference type="Pfam" id="PF08240">
    <property type="entry name" value="ADH_N"/>
    <property type="match status" value="1"/>
</dbReference>
<keyword evidence="3" id="KW-0560">Oxidoreductase</keyword>
<dbReference type="GO" id="GO:0016651">
    <property type="term" value="F:oxidoreductase activity, acting on NAD(P)H"/>
    <property type="evidence" value="ECO:0007669"/>
    <property type="project" value="InterPro"/>
</dbReference>
<evidence type="ECO:0000256" key="4">
    <source>
        <dbReference type="SAM" id="MobiDB-lite"/>
    </source>
</evidence>
<proteinExistence type="inferred from homology"/>
<comment type="similarity">
    <text evidence="1">Belongs to the zinc-containing alcohol dehydrogenase family.</text>
</comment>
<dbReference type="VEuPathDB" id="FungiDB:BO78DRAFT_436651"/>
<organism evidence="6 7">
    <name type="scientific">Aspergillus sclerotiicarbonarius (strain CBS 121057 / IBT 28362)</name>
    <dbReference type="NCBI Taxonomy" id="1448318"/>
    <lineage>
        <taxon>Eukaryota</taxon>
        <taxon>Fungi</taxon>
        <taxon>Dikarya</taxon>
        <taxon>Ascomycota</taxon>
        <taxon>Pezizomycotina</taxon>
        <taxon>Eurotiomycetes</taxon>
        <taxon>Eurotiomycetidae</taxon>
        <taxon>Eurotiales</taxon>
        <taxon>Aspergillaceae</taxon>
        <taxon>Aspergillus</taxon>
        <taxon>Aspergillus subgen. Circumdati</taxon>
    </lineage>
</organism>
<gene>
    <name evidence="6" type="ORF">BO78DRAFT_436651</name>
</gene>
<accession>A0A319ES48</accession>
<evidence type="ECO:0000256" key="2">
    <source>
        <dbReference type="ARBA" id="ARBA00022741"/>
    </source>
</evidence>
<dbReference type="STRING" id="1448318.A0A319ES48"/>
<evidence type="ECO:0000256" key="3">
    <source>
        <dbReference type="ARBA" id="ARBA00023002"/>
    </source>
</evidence>
<dbReference type="Gene3D" id="3.90.180.10">
    <property type="entry name" value="Medium-chain alcohol dehydrogenases, catalytic domain"/>
    <property type="match status" value="1"/>
</dbReference>
<dbReference type="InterPro" id="IPR020843">
    <property type="entry name" value="ER"/>
</dbReference>
<dbReference type="OrthoDB" id="3233595at2759"/>
<dbReference type="PANTHER" id="PTHR45348">
    <property type="entry name" value="HYPOTHETICAL OXIDOREDUCTASE (EUROFUNG)"/>
    <property type="match status" value="1"/>
</dbReference>
<dbReference type="CDD" id="cd08249">
    <property type="entry name" value="enoyl_reductase_like"/>
    <property type="match status" value="1"/>
</dbReference>
<dbReference type="PANTHER" id="PTHR45348:SF5">
    <property type="entry name" value="OXIDOREDUCTASE, PUTATIVE (AFU_ORTHOLOGUE AFUA_8G01420)-RELATED"/>
    <property type="match status" value="1"/>
</dbReference>
<dbReference type="InterPro" id="IPR047122">
    <property type="entry name" value="Trans-enoyl_RdTase-like"/>
</dbReference>
<dbReference type="SUPFAM" id="SSF51735">
    <property type="entry name" value="NAD(P)-binding Rossmann-fold domains"/>
    <property type="match status" value="1"/>
</dbReference>
<dbReference type="AlphaFoldDB" id="A0A319ES48"/>
<dbReference type="SUPFAM" id="SSF50129">
    <property type="entry name" value="GroES-like"/>
    <property type="match status" value="1"/>
</dbReference>
<keyword evidence="2" id="KW-0547">Nucleotide-binding</keyword>
<dbReference type="SMART" id="SM00829">
    <property type="entry name" value="PKS_ER"/>
    <property type="match status" value="1"/>
</dbReference>
<feature type="region of interest" description="Disordered" evidence="4">
    <location>
        <begin position="352"/>
        <end position="371"/>
    </location>
</feature>
<feature type="region of interest" description="Disordered" evidence="4">
    <location>
        <begin position="277"/>
        <end position="308"/>
    </location>
</feature>
<reference evidence="6 7" key="1">
    <citation type="submission" date="2018-02" db="EMBL/GenBank/DDBJ databases">
        <title>The genomes of Aspergillus section Nigri reveals drivers in fungal speciation.</title>
        <authorList>
            <consortium name="DOE Joint Genome Institute"/>
            <person name="Vesth T.C."/>
            <person name="Nybo J."/>
            <person name="Theobald S."/>
            <person name="Brandl J."/>
            <person name="Frisvad J.C."/>
            <person name="Nielsen K.F."/>
            <person name="Lyhne E.K."/>
            <person name="Kogle M.E."/>
            <person name="Kuo A."/>
            <person name="Riley R."/>
            <person name="Clum A."/>
            <person name="Nolan M."/>
            <person name="Lipzen A."/>
            <person name="Salamov A."/>
            <person name="Henrissat B."/>
            <person name="Wiebenga A."/>
            <person name="De vries R.P."/>
            <person name="Grigoriev I.V."/>
            <person name="Mortensen U.H."/>
            <person name="Andersen M.R."/>
            <person name="Baker S.E."/>
        </authorList>
    </citation>
    <scope>NUCLEOTIDE SEQUENCE [LARGE SCALE GENOMIC DNA]</scope>
    <source>
        <strain evidence="6 7">CBS 121057</strain>
    </source>
</reference>
<feature type="domain" description="Enoyl reductase (ER)" evidence="5">
    <location>
        <begin position="9"/>
        <end position="396"/>
    </location>
</feature>
<protein>
    <submittedName>
        <fullName evidence="6">GroES-like protein</fullName>
    </submittedName>
</protein>
<evidence type="ECO:0000313" key="7">
    <source>
        <dbReference type="Proteomes" id="UP000248423"/>
    </source>
</evidence>
<dbReference type="EMBL" id="KZ826325">
    <property type="protein sequence ID" value="PYI09778.1"/>
    <property type="molecule type" value="Genomic_DNA"/>
</dbReference>
<evidence type="ECO:0000313" key="6">
    <source>
        <dbReference type="EMBL" id="PYI09778.1"/>
    </source>
</evidence>
<dbReference type="InterPro" id="IPR013154">
    <property type="entry name" value="ADH-like_N"/>
</dbReference>
<dbReference type="GO" id="GO:0000166">
    <property type="term" value="F:nucleotide binding"/>
    <property type="evidence" value="ECO:0007669"/>
    <property type="project" value="UniProtKB-KW"/>
</dbReference>
<dbReference type="InterPro" id="IPR011032">
    <property type="entry name" value="GroES-like_sf"/>
</dbReference>
<dbReference type="Gene3D" id="3.40.50.720">
    <property type="entry name" value="NAD(P)-binding Rossmann-like Domain"/>
    <property type="match status" value="1"/>
</dbReference>
<dbReference type="InterPro" id="IPR036291">
    <property type="entry name" value="NAD(P)-bd_dom_sf"/>
</dbReference>
<keyword evidence="7" id="KW-1185">Reference proteome</keyword>